<comment type="caution">
    <text evidence="1">The sequence shown here is derived from an EMBL/GenBank/DDBJ whole genome shotgun (WGS) entry which is preliminary data.</text>
</comment>
<accession>A0A8K1LFJ0</accession>
<name>A0A8K1LFJ0_9PASS</name>
<evidence type="ECO:0000313" key="1">
    <source>
        <dbReference type="EMBL" id="TRZ11838.1"/>
    </source>
</evidence>
<gene>
    <name evidence="1" type="ORF">HGM15179_015275</name>
</gene>
<dbReference type="EMBL" id="SWJQ01000656">
    <property type="protein sequence ID" value="TRZ11838.1"/>
    <property type="molecule type" value="Genomic_DNA"/>
</dbReference>
<sequence>MRGGSLSCDRNGCKQGEKLHREAECKHREESTEEEGNVSGYKEMLKYEKLKDFILDVILYGSPEEQIFYDLLNLALKIHKTARSGYLNWFE</sequence>
<reference evidence="1" key="1">
    <citation type="submission" date="2019-04" db="EMBL/GenBank/DDBJ databases">
        <title>Genome assembly of Zosterops borbonicus 15179.</title>
        <authorList>
            <person name="Leroy T."/>
            <person name="Anselmetti Y."/>
            <person name="Tilak M.-K."/>
            <person name="Nabholz B."/>
        </authorList>
    </citation>
    <scope>NUCLEOTIDE SEQUENCE</scope>
    <source>
        <strain evidence="1">HGM_15179</strain>
        <tissue evidence="1">Muscle</tissue>
    </source>
</reference>
<organism evidence="1 2">
    <name type="scientific">Zosterops borbonicus</name>
    <dbReference type="NCBI Taxonomy" id="364589"/>
    <lineage>
        <taxon>Eukaryota</taxon>
        <taxon>Metazoa</taxon>
        <taxon>Chordata</taxon>
        <taxon>Craniata</taxon>
        <taxon>Vertebrata</taxon>
        <taxon>Euteleostomi</taxon>
        <taxon>Archelosauria</taxon>
        <taxon>Archosauria</taxon>
        <taxon>Dinosauria</taxon>
        <taxon>Saurischia</taxon>
        <taxon>Theropoda</taxon>
        <taxon>Coelurosauria</taxon>
        <taxon>Aves</taxon>
        <taxon>Neognathae</taxon>
        <taxon>Neoaves</taxon>
        <taxon>Telluraves</taxon>
        <taxon>Australaves</taxon>
        <taxon>Passeriformes</taxon>
        <taxon>Sylvioidea</taxon>
        <taxon>Zosteropidae</taxon>
        <taxon>Zosterops</taxon>
    </lineage>
</organism>
<dbReference type="AlphaFoldDB" id="A0A8K1LFJ0"/>
<protein>
    <submittedName>
        <fullName evidence="1">Uncharacterized protein</fullName>
    </submittedName>
</protein>
<keyword evidence="2" id="KW-1185">Reference proteome</keyword>
<proteinExistence type="predicted"/>
<dbReference type="Proteomes" id="UP000796761">
    <property type="component" value="Unassembled WGS sequence"/>
</dbReference>
<evidence type="ECO:0000313" key="2">
    <source>
        <dbReference type="Proteomes" id="UP000796761"/>
    </source>
</evidence>